<reference evidence="2 5" key="1">
    <citation type="submission" date="2022-07" db="EMBL/GenBank/DDBJ databases">
        <authorList>
            <person name="Criscuolo A."/>
        </authorList>
    </citation>
    <scope>NUCLEOTIDE SEQUENCE</scope>
    <source>
        <strain evidence="5">CIP 111951</strain>
        <strain evidence="2">CIP111854</strain>
        <strain evidence="3">CIP111951</strain>
    </source>
</reference>
<dbReference type="Proteomes" id="UP001152485">
    <property type="component" value="Unassembled WGS sequence"/>
</dbReference>
<accession>A0A9W4QQP1</accession>
<evidence type="ECO:0000313" key="4">
    <source>
        <dbReference type="Proteomes" id="UP001152467"/>
    </source>
</evidence>
<dbReference type="Proteomes" id="UP001152467">
    <property type="component" value="Unassembled WGS sequence"/>
</dbReference>
<gene>
    <name evidence="2" type="ORF">PSECIP111854_00067</name>
    <name evidence="3" type="ORF">PSECIP111951_01353</name>
</gene>
<dbReference type="EMBL" id="CAMAPC010000001">
    <property type="protein sequence ID" value="CAH9049434.1"/>
    <property type="molecule type" value="Genomic_DNA"/>
</dbReference>
<dbReference type="RefSeq" id="WP_261592522.1">
    <property type="nucleotide sequence ID" value="NZ_CAMAPC010000001.1"/>
</dbReference>
<dbReference type="EMBL" id="CAMAPD010000005">
    <property type="protein sequence ID" value="CAH9055946.1"/>
    <property type="molecule type" value="Genomic_DNA"/>
</dbReference>
<keyword evidence="4" id="KW-1185">Reference proteome</keyword>
<evidence type="ECO:0000256" key="1">
    <source>
        <dbReference type="SAM" id="Coils"/>
    </source>
</evidence>
<sequence>MKVSTYTPSFTTKNSELYFNKKVKSDSENEQTSEHAKEAVLTQKWDEIASGYKKSNPAFKADYENLEEALGVIKAQIERLQEQINKLKTSPIQRGLRLNSEYQSETQLGQILHQHIGAREYQDSSEQAQIDALEQQLGEFKAQEAQIKANMYHMIEEEGKRLEQEQRR</sequence>
<comment type="caution">
    <text evidence="2">The sequence shown here is derived from an EMBL/GenBank/DDBJ whole genome shotgun (WGS) entry which is preliminary data.</text>
</comment>
<evidence type="ECO:0000313" key="5">
    <source>
        <dbReference type="Proteomes" id="UP001152485"/>
    </source>
</evidence>
<protein>
    <submittedName>
        <fullName evidence="2">Uncharacterized protein</fullName>
    </submittedName>
</protein>
<name>A0A9W4QQP1_9GAMM</name>
<evidence type="ECO:0000313" key="3">
    <source>
        <dbReference type="EMBL" id="CAH9055946.1"/>
    </source>
</evidence>
<proteinExistence type="predicted"/>
<evidence type="ECO:0000313" key="2">
    <source>
        <dbReference type="EMBL" id="CAH9049434.1"/>
    </source>
</evidence>
<organism evidence="2 4">
    <name type="scientific">Pseudoalteromonas holothuriae</name>
    <dbReference type="NCBI Taxonomy" id="2963714"/>
    <lineage>
        <taxon>Bacteria</taxon>
        <taxon>Pseudomonadati</taxon>
        <taxon>Pseudomonadota</taxon>
        <taxon>Gammaproteobacteria</taxon>
        <taxon>Alteromonadales</taxon>
        <taxon>Pseudoalteromonadaceae</taxon>
        <taxon>Pseudoalteromonas</taxon>
    </lineage>
</organism>
<keyword evidence="1" id="KW-0175">Coiled coil</keyword>
<feature type="coiled-coil region" evidence="1">
    <location>
        <begin position="63"/>
        <end position="90"/>
    </location>
</feature>
<dbReference type="AlphaFoldDB" id="A0A9W4QQP1"/>